<evidence type="ECO:0000313" key="2">
    <source>
        <dbReference type="Proteomes" id="UP000467700"/>
    </source>
</evidence>
<dbReference type="AlphaFoldDB" id="A0A8S0WPG5"/>
<protein>
    <submittedName>
        <fullName evidence="1">Uncharacterized protein</fullName>
    </submittedName>
</protein>
<dbReference type="EMBL" id="CACVBS010000035">
    <property type="protein sequence ID" value="CAA7262142.1"/>
    <property type="molecule type" value="Genomic_DNA"/>
</dbReference>
<dbReference type="Proteomes" id="UP000467700">
    <property type="component" value="Unassembled WGS sequence"/>
</dbReference>
<organism evidence="1 2">
    <name type="scientific">Cyclocybe aegerita</name>
    <name type="common">Black poplar mushroom</name>
    <name type="synonym">Agrocybe aegerita</name>
    <dbReference type="NCBI Taxonomy" id="1973307"/>
    <lineage>
        <taxon>Eukaryota</taxon>
        <taxon>Fungi</taxon>
        <taxon>Dikarya</taxon>
        <taxon>Basidiomycota</taxon>
        <taxon>Agaricomycotina</taxon>
        <taxon>Agaricomycetes</taxon>
        <taxon>Agaricomycetidae</taxon>
        <taxon>Agaricales</taxon>
        <taxon>Agaricineae</taxon>
        <taxon>Bolbitiaceae</taxon>
        <taxon>Cyclocybe</taxon>
    </lineage>
</organism>
<sequence length="412" mass="46650">MSKTSTVSISPRLPPELEREIFEIAAYQDLGSAYQLLFVAKRVYQWIEPMVYRVMLRFSATEARRRIQAPYPLLERFETGQDPSPRLRQVSSYTTHLLLERVSSNTAIEFLQLHNNVQDLALWIIKGRRLGCLARTLTTLKLKRLSITVCLALTKDIGGEFDPALFPYLTHLELFDAAGEFWDRVGSKLHLLPCLSHLALIGGGADIRNSIDTLLRKSFTLRLLIIGSWIQDDFESEDPRVVVVVFTPASLRIDDWERGARGGRDLWIVAEDLQREREKRENSRTVHTHELPILACTTSIGYYTGTLPPIAIQEELVKGSTMCGRPMYRPPDISRHRDLLRTYTRRGTTYTTNIRQRTPQEEASLYSLSLGSPTIIPPSGPLLIARFPLSPSQPGVVIFLLPGSSPYPSKHA</sequence>
<keyword evidence="2" id="KW-1185">Reference proteome</keyword>
<accession>A0A8S0WPG5</accession>
<comment type="caution">
    <text evidence="1">The sequence shown here is derived from an EMBL/GenBank/DDBJ whole genome shotgun (WGS) entry which is preliminary data.</text>
</comment>
<reference evidence="1 2" key="1">
    <citation type="submission" date="2020-01" db="EMBL/GenBank/DDBJ databases">
        <authorList>
            <person name="Gupta K D."/>
        </authorList>
    </citation>
    <scope>NUCLEOTIDE SEQUENCE [LARGE SCALE GENOMIC DNA]</scope>
</reference>
<dbReference type="OrthoDB" id="3145912at2759"/>
<gene>
    <name evidence="1" type="ORF">AAE3_LOCUS4176</name>
</gene>
<evidence type="ECO:0000313" key="1">
    <source>
        <dbReference type="EMBL" id="CAA7262142.1"/>
    </source>
</evidence>
<name>A0A8S0WPG5_CYCAE</name>
<proteinExistence type="predicted"/>